<proteinExistence type="predicted"/>
<feature type="region of interest" description="Disordered" evidence="2">
    <location>
        <begin position="643"/>
        <end position="681"/>
    </location>
</feature>
<protein>
    <submittedName>
        <fullName evidence="3">Uncharacterized protein</fullName>
    </submittedName>
</protein>
<name>A0ABP0SKJ6_9DINO</name>
<evidence type="ECO:0000256" key="1">
    <source>
        <dbReference type="SAM" id="Coils"/>
    </source>
</evidence>
<feature type="compositionally biased region" description="Low complexity" evidence="2">
    <location>
        <begin position="226"/>
        <end position="239"/>
    </location>
</feature>
<feature type="coiled-coil region" evidence="1">
    <location>
        <begin position="543"/>
        <end position="570"/>
    </location>
</feature>
<keyword evidence="1" id="KW-0175">Coiled coil</keyword>
<gene>
    <name evidence="3" type="ORF">SCF082_LOCUS52347</name>
</gene>
<evidence type="ECO:0000313" key="4">
    <source>
        <dbReference type="Proteomes" id="UP001642464"/>
    </source>
</evidence>
<feature type="coiled-coil region" evidence="1">
    <location>
        <begin position="318"/>
        <end position="356"/>
    </location>
</feature>
<organism evidence="3 4">
    <name type="scientific">Durusdinium trenchii</name>
    <dbReference type="NCBI Taxonomy" id="1381693"/>
    <lineage>
        <taxon>Eukaryota</taxon>
        <taxon>Sar</taxon>
        <taxon>Alveolata</taxon>
        <taxon>Dinophyceae</taxon>
        <taxon>Suessiales</taxon>
        <taxon>Symbiodiniaceae</taxon>
        <taxon>Durusdinium</taxon>
    </lineage>
</organism>
<dbReference type="Proteomes" id="UP001642464">
    <property type="component" value="Unassembled WGS sequence"/>
</dbReference>
<accession>A0ABP0SKJ6</accession>
<feature type="compositionally biased region" description="Polar residues" evidence="2">
    <location>
        <begin position="510"/>
        <end position="527"/>
    </location>
</feature>
<feature type="region of interest" description="Disordered" evidence="2">
    <location>
        <begin position="226"/>
        <end position="247"/>
    </location>
</feature>
<evidence type="ECO:0000256" key="2">
    <source>
        <dbReference type="SAM" id="MobiDB-lite"/>
    </source>
</evidence>
<reference evidence="3 4" key="1">
    <citation type="submission" date="2024-02" db="EMBL/GenBank/DDBJ databases">
        <authorList>
            <person name="Chen Y."/>
            <person name="Shah S."/>
            <person name="Dougan E. K."/>
            <person name="Thang M."/>
            <person name="Chan C."/>
        </authorList>
    </citation>
    <scope>NUCLEOTIDE SEQUENCE [LARGE SCALE GENOMIC DNA]</scope>
</reference>
<dbReference type="EMBL" id="CAXAMM010044051">
    <property type="protein sequence ID" value="CAK9112912.1"/>
    <property type="molecule type" value="Genomic_DNA"/>
</dbReference>
<feature type="compositionally biased region" description="Basic and acidic residues" evidence="2">
    <location>
        <begin position="643"/>
        <end position="674"/>
    </location>
</feature>
<keyword evidence="4" id="KW-1185">Reference proteome</keyword>
<feature type="region of interest" description="Disordered" evidence="2">
    <location>
        <begin position="79"/>
        <end position="100"/>
    </location>
</feature>
<evidence type="ECO:0000313" key="3">
    <source>
        <dbReference type="EMBL" id="CAK9112912.1"/>
    </source>
</evidence>
<sequence>MSGRRDVQKPYAFLPRLPEAAALPGFEQKYPNVGRIWFADAEELERRSWSFSGLDQFRDVLSPRLPPARQKLLERAAQQAAEATEVQPAGRAPSSPSSTGAEQVLDFLSAWLQNGREDLCQEFERQLKESYTWPPAERRKMVEVHRQKWKALEAALLQLMEAMRRSEVPSNKAEATMSRLRPARHAALKVQVKTLRQVKQQLWPDPGARDPVHGVPTDAEVDAWLDPPADLPPKLLEAPSSDEEPSQRVEMETQTPADIAVDAVPLSLSERPFPQGLPSKMEMLDVPMPEEVPEGLDHDLGEVFAGMDANERAAFATILQEQDELAEQKAESERALKQQELKLKEKDKAFQDELRQKEKEHQAILQSERDRFAQERYRLRTKLMGEELAIETRKLKDELIRLRRVRPMRKNAQKVLWWTEEDVNHVIAGKQLVIRRAGGATSKTEAMCALAIGTARDWLFRSRELIESKSFAPNGSSISGAATKAEQSEVKLKLHFAKTTETIGHFKAAQQRSMEQLSPDSTRSPTSRLPRVEQIQQGLGIELEMAKGARDAVTERLRDAEAKLDQLAEEDLAADFLTRWSEQISAVSLKGMQTQRQTKDLAERIEGALRKEASKYRSVAQAAYADIAADRAAETALKRAEEAQKRQEAREAARKKDVQEAVRREQDKKTKEQQKMVPVKLRMSGLRSTAIDDKGKFGQVAEQKLAKALNLKESQVRVTGIK</sequence>
<comment type="caution">
    <text evidence="3">The sequence shown here is derived from an EMBL/GenBank/DDBJ whole genome shotgun (WGS) entry which is preliminary data.</text>
</comment>
<feature type="region of interest" description="Disordered" evidence="2">
    <location>
        <begin position="509"/>
        <end position="530"/>
    </location>
</feature>